<dbReference type="PROSITE" id="PS50097">
    <property type="entry name" value="BTB"/>
    <property type="match status" value="1"/>
</dbReference>
<name>A0A1Y1WZW1_9FUNG</name>
<dbReference type="InterPro" id="IPR011333">
    <property type="entry name" value="SKP1/BTB/POZ_sf"/>
</dbReference>
<dbReference type="STRING" id="1754192.A0A1Y1WZW1"/>
<dbReference type="InterPro" id="IPR000210">
    <property type="entry name" value="BTB/POZ_dom"/>
</dbReference>
<gene>
    <name evidence="2" type="ORF">BCR32DRAFT_328254</name>
</gene>
<accession>A0A1Y1WZW1</accession>
<organism evidence="2 3">
    <name type="scientific">Anaeromyces robustus</name>
    <dbReference type="NCBI Taxonomy" id="1754192"/>
    <lineage>
        <taxon>Eukaryota</taxon>
        <taxon>Fungi</taxon>
        <taxon>Fungi incertae sedis</taxon>
        <taxon>Chytridiomycota</taxon>
        <taxon>Chytridiomycota incertae sedis</taxon>
        <taxon>Neocallimastigomycetes</taxon>
        <taxon>Neocallimastigales</taxon>
        <taxon>Neocallimastigaceae</taxon>
        <taxon>Anaeromyces</taxon>
    </lineage>
</organism>
<evidence type="ECO:0000313" key="2">
    <source>
        <dbReference type="EMBL" id="ORX79119.1"/>
    </source>
</evidence>
<comment type="caution">
    <text evidence="2">The sequence shown here is derived from an EMBL/GenBank/DDBJ whole genome shotgun (WGS) entry which is preliminary data.</text>
</comment>
<feature type="domain" description="BTB" evidence="1">
    <location>
        <begin position="106"/>
        <end position="175"/>
    </location>
</feature>
<dbReference type="OrthoDB" id="10250130at2759"/>
<dbReference type="SUPFAM" id="SSF54695">
    <property type="entry name" value="POZ domain"/>
    <property type="match status" value="1"/>
</dbReference>
<dbReference type="Proteomes" id="UP000193944">
    <property type="component" value="Unassembled WGS sequence"/>
</dbReference>
<dbReference type="CDD" id="cd18186">
    <property type="entry name" value="BTB_POZ_ZBTB_KLHL-like"/>
    <property type="match status" value="1"/>
</dbReference>
<dbReference type="Gene3D" id="3.30.710.10">
    <property type="entry name" value="Potassium Channel Kv1.1, Chain A"/>
    <property type="match status" value="1"/>
</dbReference>
<dbReference type="Pfam" id="PF00651">
    <property type="entry name" value="BTB"/>
    <property type="match status" value="1"/>
</dbReference>
<reference evidence="2 3" key="1">
    <citation type="submission" date="2016-08" db="EMBL/GenBank/DDBJ databases">
        <title>A Parts List for Fungal Cellulosomes Revealed by Comparative Genomics.</title>
        <authorList>
            <consortium name="DOE Joint Genome Institute"/>
            <person name="Haitjema C.H."/>
            <person name="Gilmore S.P."/>
            <person name="Henske J.K."/>
            <person name="Solomon K.V."/>
            <person name="De Groot R."/>
            <person name="Kuo A."/>
            <person name="Mondo S.J."/>
            <person name="Salamov A.A."/>
            <person name="Labutti K."/>
            <person name="Zhao Z."/>
            <person name="Chiniquy J."/>
            <person name="Barry K."/>
            <person name="Brewer H.M."/>
            <person name="Purvine S.O."/>
            <person name="Wright A.T."/>
            <person name="Boxma B."/>
            <person name="Van Alen T."/>
            <person name="Hackstein J.H."/>
            <person name="Baker S.E."/>
            <person name="Grigoriev I.V."/>
            <person name="O'Malley M.A."/>
        </authorList>
    </citation>
    <scope>NUCLEOTIDE SEQUENCE [LARGE SCALE GENOMIC DNA]</scope>
    <source>
        <strain evidence="2 3">S4</strain>
    </source>
</reference>
<keyword evidence="3" id="KW-1185">Reference proteome</keyword>
<sequence>MCNTPIDAYVHLPSPPLSPFRNCDNLLDICSELENQTKELKYENVIGSPIEYTITLEKSQDEILRNKFLNNMDEGVKVNDEMVPYPYFIQKLHSIGNSVINKKTKDAVPLRVYETGKDIYQEFWVHPMFLSLQSYQFFKLFEEVKKNNEQGVIEIEVPSLRAFPIVLYWIYTGDLTKLLELAKLDESLCKGIMENIECLEIQMNETF</sequence>
<evidence type="ECO:0000313" key="3">
    <source>
        <dbReference type="Proteomes" id="UP000193944"/>
    </source>
</evidence>
<proteinExistence type="predicted"/>
<dbReference type="AlphaFoldDB" id="A0A1Y1WZW1"/>
<reference evidence="2 3" key="2">
    <citation type="submission" date="2016-08" db="EMBL/GenBank/DDBJ databases">
        <title>Pervasive Adenine N6-methylation of Active Genes in Fungi.</title>
        <authorList>
            <consortium name="DOE Joint Genome Institute"/>
            <person name="Mondo S.J."/>
            <person name="Dannebaum R.O."/>
            <person name="Kuo R.C."/>
            <person name="Labutti K."/>
            <person name="Haridas S."/>
            <person name="Kuo A."/>
            <person name="Salamov A."/>
            <person name="Ahrendt S.R."/>
            <person name="Lipzen A."/>
            <person name="Sullivan W."/>
            <person name="Andreopoulos W.B."/>
            <person name="Clum A."/>
            <person name="Lindquist E."/>
            <person name="Daum C."/>
            <person name="Ramamoorthy G.K."/>
            <person name="Gryganskyi A."/>
            <person name="Culley D."/>
            <person name="Magnuson J.K."/>
            <person name="James T.Y."/>
            <person name="O'Malley M.A."/>
            <person name="Stajich J.E."/>
            <person name="Spatafora J.W."/>
            <person name="Visel A."/>
            <person name="Grigoriev I.V."/>
        </authorList>
    </citation>
    <scope>NUCLEOTIDE SEQUENCE [LARGE SCALE GENOMIC DNA]</scope>
    <source>
        <strain evidence="2 3">S4</strain>
    </source>
</reference>
<evidence type="ECO:0000259" key="1">
    <source>
        <dbReference type="PROSITE" id="PS50097"/>
    </source>
</evidence>
<dbReference type="EMBL" id="MCFG01000186">
    <property type="protein sequence ID" value="ORX79119.1"/>
    <property type="molecule type" value="Genomic_DNA"/>
</dbReference>
<protein>
    <recommendedName>
        <fullName evidence="1">BTB domain-containing protein</fullName>
    </recommendedName>
</protein>